<dbReference type="Proteomes" id="UP000078447">
    <property type="component" value="Unassembled WGS sequence"/>
</dbReference>
<dbReference type="InterPro" id="IPR036995">
    <property type="entry name" value="MPG_sf"/>
</dbReference>
<reference evidence="6 7" key="1">
    <citation type="submission" date="2016-03" db="EMBL/GenBank/DDBJ databases">
        <authorList>
            <person name="Cho S.-Y."/>
            <person name="Lim S."/>
            <person name="Kim H."/>
            <person name="Soh E.H."/>
            <person name="Moon J.S."/>
        </authorList>
    </citation>
    <scope>NUCLEOTIDE SEQUENCE [LARGE SCALE GENOMIC DNA]</scope>
    <source>
        <strain evidence="6 7">KCTC 3810</strain>
    </source>
</reference>
<comment type="caution">
    <text evidence="6">The sequence shown here is derived from an EMBL/GenBank/DDBJ whole genome shotgun (WGS) entry which is preliminary data.</text>
</comment>
<organism evidence="6 7">
    <name type="scientific">Exiguobacterium undae</name>
    <dbReference type="NCBI Taxonomy" id="169177"/>
    <lineage>
        <taxon>Bacteria</taxon>
        <taxon>Bacillati</taxon>
        <taxon>Bacillota</taxon>
        <taxon>Bacilli</taxon>
        <taxon>Bacillales</taxon>
        <taxon>Bacillales Family XII. Incertae Sedis</taxon>
        <taxon>Exiguobacterium</taxon>
    </lineage>
</organism>
<dbReference type="Pfam" id="PF02245">
    <property type="entry name" value="Pur_DNA_glyco"/>
    <property type="match status" value="1"/>
</dbReference>
<dbReference type="Gene3D" id="3.10.300.10">
    <property type="entry name" value="Methylpurine-DNA glycosylase (MPG)"/>
    <property type="match status" value="1"/>
</dbReference>
<dbReference type="PANTHER" id="PTHR10429">
    <property type="entry name" value="DNA-3-METHYLADENINE GLYCOSYLASE"/>
    <property type="match status" value="1"/>
</dbReference>
<keyword evidence="4 5" id="KW-0234">DNA repair</keyword>
<dbReference type="EC" id="3.2.2.-" evidence="5"/>
<dbReference type="PANTHER" id="PTHR10429:SF0">
    <property type="entry name" value="DNA-3-METHYLADENINE GLYCOSYLASE"/>
    <property type="match status" value="1"/>
</dbReference>
<evidence type="ECO:0000256" key="1">
    <source>
        <dbReference type="ARBA" id="ARBA00009232"/>
    </source>
</evidence>
<keyword evidence="7" id="KW-1185">Reference proteome</keyword>
<proteinExistence type="inferred from homology"/>
<evidence type="ECO:0000256" key="2">
    <source>
        <dbReference type="ARBA" id="ARBA00022763"/>
    </source>
</evidence>
<keyword evidence="2 5" id="KW-0227">DNA damage</keyword>
<evidence type="ECO:0000256" key="5">
    <source>
        <dbReference type="HAMAP-Rule" id="MF_00527"/>
    </source>
</evidence>
<dbReference type="HAMAP" id="MF_00527">
    <property type="entry name" value="3MGH"/>
    <property type="match status" value="1"/>
</dbReference>
<evidence type="ECO:0000256" key="4">
    <source>
        <dbReference type="ARBA" id="ARBA00023204"/>
    </source>
</evidence>
<dbReference type="RefSeq" id="WP_051523899.1">
    <property type="nucleotide sequence ID" value="NZ_LVVL01000001.1"/>
</dbReference>
<evidence type="ECO:0000313" key="7">
    <source>
        <dbReference type="Proteomes" id="UP000078447"/>
    </source>
</evidence>
<keyword evidence="3 5" id="KW-0378">Hydrolase</keyword>
<dbReference type="CDD" id="cd00540">
    <property type="entry name" value="AAG"/>
    <property type="match status" value="1"/>
</dbReference>
<dbReference type="NCBIfam" id="TIGR00567">
    <property type="entry name" value="3mg"/>
    <property type="match status" value="1"/>
</dbReference>
<evidence type="ECO:0000313" key="6">
    <source>
        <dbReference type="EMBL" id="OAN14881.1"/>
    </source>
</evidence>
<sequence>MERSFFERSPVDVAPDLLGSVLTVNAVTMRIVEVEAYLGPHDQAAHSYSGRPTKRTAPMFGPAGHIYVYFTYGMHHCLNIVCGEIDQGYAVLLRGAEIISGHDLVAERRFAKSYATLTKAEQKNLVNGPAKLCQAFGLTTEDSGVDLYRDERFRIEAGKAGTIVQTTRIGIPNAGEATAYPWRFYESGSTGVSKK</sequence>
<accession>A0ABX2VAY9</accession>
<gene>
    <name evidence="6" type="ORF">A3783_02795</name>
</gene>
<comment type="similarity">
    <text evidence="1 5">Belongs to the DNA glycosylase MPG family.</text>
</comment>
<protein>
    <recommendedName>
        <fullName evidence="5">Putative 3-methyladenine DNA glycosylase</fullName>
        <ecNumber evidence="5">3.2.2.-</ecNumber>
    </recommendedName>
</protein>
<dbReference type="InterPro" id="IPR003180">
    <property type="entry name" value="MPG"/>
</dbReference>
<dbReference type="EMBL" id="LVVL01000001">
    <property type="protein sequence ID" value="OAN14881.1"/>
    <property type="molecule type" value="Genomic_DNA"/>
</dbReference>
<dbReference type="SUPFAM" id="SSF50486">
    <property type="entry name" value="FMT C-terminal domain-like"/>
    <property type="match status" value="1"/>
</dbReference>
<evidence type="ECO:0000256" key="3">
    <source>
        <dbReference type="ARBA" id="ARBA00022801"/>
    </source>
</evidence>
<dbReference type="NCBIfam" id="NF002003">
    <property type="entry name" value="PRK00802.1-3"/>
    <property type="match status" value="1"/>
</dbReference>
<name>A0ABX2VAY9_9BACL</name>
<dbReference type="InterPro" id="IPR011034">
    <property type="entry name" value="Formyl_transferase-like_C_sf"/>
</dbReference>